<dbReference type="InterPro" id="IPR026838">
    <property type="entry name" value="YheC/D"/>
</dbReference>
<dbReference type="KEGG" id="rst:ATY39_12355"/>
<name>A0A143HFC2_9BACL</name>
<gene>
    <name evidence="1" type="ORF">ATY39_12355</name>
</gene>
<organism evidence="1 2">
    <name type="scientific">Rummeliibacillus stabekisii</name>
    <dbReference type="NCBI Taxonomy" id="241244"/>
    <lineage>
        <taxon>Bacteria</taxon>
        <taxon>Bacillati</taxon>
        <taxon>Bacillota</taxon>
        <taxon>Bacilli</taxon>
        <taxon>Bacillales</taxon>
        <taxon>Caryophanaceae</taxon>
        <taxon>Rummeliibacillus</taxon>
    </lineage>
</organism>
<dbReference type="Gene3D" id="3.30.470.20">
    <property type="entry name" value="ATP-grasp fold, B domain"/>
    <property type="match status" value="1"/>
</dbReference>
<dbReference type="RefSeq" id="WP_066790215.1">
    <property type="nucleotide sequence ID" value="NZ_CP014806.1"/>
</dbReference>
<keyword evidence="2" id="KW-1185">Reference proteome</keyword>
<reference evidence="1 2" key="1">
    <citation type="journal article" date="2016" name="Genome Announc.">
        <title>Whole-Genome Sequence of Rummeliibacillus stabekisii Strain PP9 Isolated from Antarctic Soil.</title>
        <authorList>
            <person name="da Mota F.F."/>
            <person name="Vollu R.E."/>
            <person name="Jurelevicius D."/>
            <person name="Seldin L."/>
        </authorList>
    </citation>
    <scope>NUCLEOTIDE SEQUENCE [LARGE SCALE GENOMIC DNA]</scope>
    <source>
        <strain evidence="1 2">PP9</strain>
    </source>
</reference>
<evidence type="ECO:0000313" key="1">
    <source>
        <dbReference type="EMBL" id="AMX00140.1"/>
    </source>
</evidence>
<accession>A0A143HFC2</accession>
<dbReference type="SUPFAM" id="SSF56059">
    <property type="entry name" value="Glutathione synthetase ATP-binding domain-like"/>
    <property type="match status" value="1"/>
</dbReference>
<dbReference type="GO" id="GO:0016879">
    <property type="term" value="F:ligase activity, forming carbon-nitrogen bonds"/>
    <property type="evidence" value="ECO:0007669"/>
    <property type="project" value="TreeGrafter"/>
</dbReference>
<dbReference type="GO" id="GO:0005737">
    <property type="term" value="C:cytoplasm"/>
    <property type="evidence" value="ECO:0007669"/>
    <property type="project" value="TreeGrafter"/>
</dbReference>
<dbReference type="AlphaFoldDB" id="A0A143HFC2"/>
<sequence>MNNVYKLIPISDGSPCIILHPKQRKLLDATRIKTTIHFGFHKTEVIFKQLNTIKENEIGLSNTVIENLRLPLEVDYEISIQNDEIIIGPFIGVMITNSHEKLKKKVNKLKQIKKLEQIKKQYRLVNGVVLALSVEGIDENNSKVHGFLYNPSTKNWVEGTFPFPSVIVKRTTMPSDSKKYLKKLYGRRFFHLAGINKWKMYQRLHKNPDLLPYIPKTFLYKKPTDILKYLKELGTIYVKPISGSSGNGIEKFIAKHNQYCVKFRLTRKNETIHFSSETELLDYVKSKFKSKKFIIQQQIDIEIEKNHPIDFRIALIKNQSGQWEDIGMVARKGRKGSSVSNILNGGRMQNARSLLLTLYNLSEAEALNIRQKMSEIAIKAAREIDKYDTIFKSGVDIALDRDHHIWLIELNNRKPYLKFSRVGPKSTIKKARKSRMLYAKYLAGFPKEKKDSDLSALLW</sequence>
<protein>
    <recommendedName>
        <fullName evidence="3">Endospore coat-associated protein YheD</fullName>
    </recommendedName>
</protein>
<dbReference type="PANTHER" id="PTHR21621">
    <property type="entry name" value="RIBOSOMAL PROTEIN S6 MODIFICATION PROTEIN"/>
    <property type="match status" value="1"/>
</dbReference>
<dbReference type="Proteomes" id="UP000076021">
    <property type="component" value="Chromosome"/>
</dbReference>
<evidence type="ECO:0000313" key="2">
    <source>
        <dbReference type="Proteomes" id="UP000076021"/>
    </source>
</evidence>
<dbReference type="STRING" id="241244.ATY39_12355"/>
<dbReference type="OrthoDB" id="7869153at2"/>
<evidence type="ECO:0008006" key="3">
    <source>
        <dbReference type="Google" id="ProtNLM"/>
    </source>
</evidence>
<dbReference type="PANTHER" id="PTHR21621:SF0">
    <property type="entry name" value="BETA-CITRYLGLUTAMATE SYNTHASE B-RELATED"/>
    <property type="match status" value="1"/>
</dbReference>
<proteinExistence type="predicted"/>
<dbReference type="EMBL" id="CP014806">
    <property type="protein sequence ID" value="AMX00140.1"/>
    <property type="molecule type" value="Genomic_DNA"/>
</dbReference>
<dbReference type="Pfam" id="PF14398">
    <property type="entry name" value="ATPgrasp_YheCD"/>
    <property type="match status" value="1"/>
</dbReference>
<reference evidence="2" key="2">
    <citation type="submission" date="2016-03" db="EMBL/GenBank/DDBJ databases">
        <authorList>
            <person name="Seldin L."/>
        </authorList>
    </citation>
    <scope>NUCLEOTIDE SEQUENCE [LARGE SCALE GENOMIC DNA]</scope>
    <source>
        <strain evidence="2">PP9</strain>
    </source>
</reference>